<comment type="caution">
    <text evidence="3">The sequence shown here is derived from an EMBL/GenBank/DDBJ whole genome shotgun (WGS) entry which is preliminary data.</text>
</comment>
<dbReference type="PANTHER" id="PTHR48090:SF7">
    <property type="entry name" value="RFBJ PROTEIN"/>
    <property type="match status" value="1"/>
</dbReference>
<evidence type="ECO:0000313" key="4">
    <source>
        <dbReference type="Proteomes" id="UP001430306"/>
    </source>
</evidence>
<dbReference type="PANTHER" id="PTHR48090">
    <property type="entry name" value="UNDECAPRENYL-PHOSPHATE 4-DEOXY-4-FORMAMIDO-L-ARABINOSE TRANSFERASE-RELATED"/>
    <property type="match status" value="1"/>
</dbReference>
<evidence type="ECO:0000259" key="2">
    <source>
        <dbReference type="Pfam" id="PF00535"/>
    </source>
</evidence>
<feature type="region of interest" description="Disordered" evidence="1">
    <location>
        <begin position="1"/>
        <end position="39"/>
    </location>
</feature>
<gene>
    <name evidence="3" type="ORF">LOC71_18510</name>
</gene>
<dbReference type="InterPro" id="IPR050256">
    <property type="entry name" value="Glycosyltransferase_2"/>
</dbReference>
<dbReference type="Proteomes" id="UP001430306">
    <property type="component" value="Unassembled WGS sequence"/>
</dbReference>
<dbReference type="SUPFAM" id="SSF53448">
    <property type="entry name" value="Nucleotide-diphospho-sugar transferases"/>
    <property type="match status" value="1"/>
</dbReference>
<feature type="compositionally biased region" description="Low complexity" evidence="1">
    <location>
        <begin position="1"/>
        <end position="12"/>
    </location>
</feature>
<name>A0ABS8NLL4_9BACT</name>
<evidence type="ECO:0000256" key="1">
    <source>
        <dbReference type="SAM" id="MobiDB-lite"/>
    </source>
</evidence>
<proteinExistence type="predicted"/>
<feature type="domain" description="Glycosyltransferase 2-like" evidence="2">
    <location>
        <begin position="83"/>
        <end position="245"/>
    </location>
</feature>
<keyword evidence="4" id="KW-1185">Reference proteome</keyword>
<dbReference type="CDD" id="cd04179">
    <property type="entry name" value="DPM_DPG-synthase_like"/>
    <property type="match status" value="1"/>
</dbReference>
<organism evidence="3 4">
    <name type="scientific">Rhodopirellula halodulae</name>
    <dbReference type="NCBI Taxonomy" id="2894198"/>
    <lineage>
        <taxon>Bacteria</taxon>
        <taxon>Pseudomonadati</taxon>
        <taxon>Planctomycetota</taxon>
        <taxon>Planctomycetia</taxon>
        <taxon>Pirellulales</taxon>
        <taxon>Pirellulaceae</taxon>
        <taxon>Rhodopirellula</taxon>
    </lineage>
</organism>
<accession>A0ABS8NLL4</accession>
<dbReference type="Gene3D" id="3.90.550.10">
    <property type="entry name" value="Spore Coat Polysaccharide Biosynthesis Protein SpsA, Chain A"/>
    <property type="match status" value="1"/>
</dbReference>
<protein>
    <submittedName>
        <fullName evidence="3">Glycosyltransferase family 2 protein</fullName>
    </submittedName>
</protein>
<evidence type="ECO:0000313" key="3">
    <source>
        <dbReference type="EMBL" id="MCC9644274.1"/>
    </source>
</evidence>
<dbReference type="EMBL" id="JAJKFW010000025">
    <property type="protein sequence ID" value="MCC9644274.1"/>
    <property type="molecule type" value="Genomic_DNA"/>
</dbReference>
<reference evidence="3" key="1">
    <citation type="submission" date="2021-11" db="EMBL/GenBank/DDBJ databases">
        <title>Genome sequence.</title>
        <authorList>
            <person name="Sun Q."/>
        </authorList>
    </citation>
    <scope>NUCLEOTIDE SEQUENCE</scope>
    <source>
        <strain evidence="3">JC740</strain>
    </source>
</reference>
<dbReference type="Pfam" id="PF00535">
    <property type="entry name" value="Glycos_transf_2"/>
    <property type="match status" value="1"/>
</dbReference>
<dbReference type="InterPro" id="IPR001173">
    <property type="entry name" value="Glyco_trans_2-like"/>
</dbReference>
<sequence>MNDPIESSESIPNPSPQIDDALVGDAPVNLAPNVPSDSNHSVDFPTPDYWFSDDYVAQMHRTIGPDACRKLAIYRLPEGFRLSVIVPVYNECSTVQAVLQKLRDTGLPLQIIVVDDGSNDGSSETLKQFKDDPLVTLMQHAENRGKGAAIRTAIEVTQGDVVVIQDADSEYDPGDFRVMLQPLLAGEADIVYGTRYGHCDRQVSPWWHQAVNGFISWLASVAIGPRLSDVETCYKMARRESFRDILPDLKENRFGIEIEVTARWARKNLRFTERPIRYHHRWYDEGKKITWRDGVAALGCIFKYGLLKR</sequence>
<dbReference type="InterPro" id="IPR029044">
    <property type="entry name" value="Nucleotide-diphossugar_trans"/>
</dbReference>